<evidence type="ECO:0000313" key="3">
    <source>
        <dbReference type="EMBL" id="MZR24258.1"/>
    </source>
</evidence>
<keyword evidence="1" id="KW-0812">Transmembrane</keyword>
<dbReference type="EMBL" id="WTVA01000015">
    <property type="protein sequence ID" value="MZR24258.1"/>
    <property type="molecule type" value="Genomic_DNA"/>
</dbReference>
<feature type="transmembrane region" description="Helical" evidence="1">
    <location>
        <begin position="422"/>
        <end position="443"/>
    </location>
</feature>
<feature type="transmembrane region" description="Helical" evidence="1">
    <location>
        <begin position="146"/>
        <end position="163"/>
    </location>
</feature>
<feature type="signal peptide" evidence="2">
    <location>
        <begin position="1"/>
        <end position="17"/>
    </location>
</feature>
<feature type="transmembrane region" description="Helical" evidence="1">
    <location>
        <begin position="335"/>
        <end position="353"/>
    </location>
</feature>
<keyword evidence="1" id="KW-0472">Membrane</keyword>
<keyword evidence="2" id="KW-0732">Signal</keyword>
<feature type="transmembrane region" description="Helical" evidence="1">
    <location>
        <begin position="95"/>
        <end position="114"/>
    </location>
</feature>
<feature type="transmembrane region" description="Helical" evidence="1">
    <location>
        <begin position="183"/>
        <end position="208"/>
    </location>
</feature>
<feature type="transmembrane region" description="Helical" evidence="1">
    <location>
        <begin position="279"/>
        <end position="299"/>
    </location>
</feature>
<dbReference type="OrthoDB" id="1082056at2"/>
<feature type="transmembrane region" description="Helical" evidence="1">
    <location>
        <begin position="120"/>
        <end position="139"/>
    </location>
</feature>
<sequence>MFLLLWLTCFVVLPAQLATDPDIFAPKQPDAFMRLERVNTLVETGNWYDGHIARAAGAEGADIHWTRPMDLLILGVAAPLVPFMQTRQAIEIAGVALPALMSLILVFVCIWAVMPLMQPGNLFSIVILLAVQPIIQNYFGIGRVDHHMVLAVLTAAVLGYLIRLDKSGSNSRPALLAGILTGLGIWISLEFLVVYVPVTLGLGVCWLLWGTSWRRINRDFALGVGLACLAAVLVDVSPDNWLTARYDRISIAQLFLVSCPAVFWILVAKTSECGGTITARMVGAGLFAIVCLALIKFWYPGLFIGPEAEADPRIAAIWYDNVSEMLPLFTSIRKMILFCLLPFCGIVYGLFVLSGKRHQEQRHTWVLLSLVLVCTGALALAHMRTALYLSVAGVIAAGPLMEDVLNAVSARFSGWRKGATGLLVRAVIILGPFSLAVLVGAFANGLKPAAATTVTQAAETECTVRDIAGFLADDKFIQGRGVLRFANNLDYGPELIYRTRHHFLAVPYHRNGETILDTYDLMTAVEFSRSRDLLGKYGIDYILICPNASDETYFRKSAEASVLYNRLVNGDLPEELVPVEAAPKPWMLFEYRGNAM</sequence>
<name>A0A845MJY8_9PROT</name>
<keyword evidence="4" id="KW-1185">Reference proteome</keyword>
<feature type="chain" id="PRO_5032477999" description="AcrB/AcrD/AcrF family protein" evidence="2">
    <location>
        <begin position="18"/>
        <end position="596"/>
    </location>
</feature>
<accession>A0A845MJY8</accession>
<evidence type="ECO:0000256" key="2">
    <source>
        <dbReference type="SAM" id="SignalP"/>
    </source>
</evidence>
<proteinExistence type="predicted"/>
<keyword evidence="1" id="KW-1133">Transmembrane helix</keyword>
<evidence type="ECO:0008006" key="5">
    <source>
        <dbReference type="Google" id="ProtNLM"/>
    </source>
</evidence>
<organism evidence="3 4">
    <name type="scientific">Sneathiella chungangensis</name>
    <dbReference type="NCBI Taxonomy" id="1418234"/>
    <lineage>
        <taxon>Bacteria</taxon>
        <taxon>Pseudomonadati</taxon>
        <taxon>Pseudomonadota</taxon>
        <taxon>Alphaproteobacteria</taxon>
        <taxon>Sneathiellales</taxon>
        <taxon>Sneathiellaceae</taxon>
        <taxon>Sneathiella</taxon>
    </lineage>
</organism>
<comment type="caution">
    <text evidence="3">The sequence shown here is derived from an EMBL/GenBank/DDBJ whole genome shotgun (WGS) entry which is preliminary data.</text>
</comment>
<evidence type="ECO:0000256" key="1">
    <source>
        <dbReference type="SAM" id="Phobius"/>
    </source>
</evidence>
<feature type="transmembrane region" description="Helical" evidence="1">
    <location>
        <begin position="365"/>
        <end position="381"/>
    </location>
</feature>
<dbReference type="Proteomes" id="UP000445696">
    <property type="component" value="Unassembled WGS sequence"/>
</dbReference>
<feature type="transmembrane region" description="Helical" evidence="1">
    <location>
        <begin position="387"/>
        <end position="410"/>
    </location>
</feature>
<gene>
    <name evidence="3" type="ORF">GQF03_18125</name>
</gene>
<dbReference type="AlphaFoldDB" id="A0A845MJY8"/>
<dbReference type="RefSeq" id="WP_161340709.1">
    <property type="nucleotide sequence ID" value="NZ_JBHSDG010000003.1"/>
</dbReference>
<evidence type="ECO:0000313" key="4">
    <source>
        <dbReference type="Proteomes" id="UP000445696"/>
    </source>
</evidence>
<protein>
    <recommendedName>
        <fullName evidence="5">AcrB/AcrD/AcrF family protein</fullName>
    </recommendedName>
</protein>
<feature type="transmembrane region" description="Helical" evidence="1">
    <location>
        <begin position="249"/>
        <end position="267"/>
    </location>
</feature>
<reference evidence="3 4" key="1">
    <citation type="journal article" date="2014" name="Int. J. Syst. Evol. Microbiol.">
        <title>Sneathiella chungangensis sp. nov., isolated from a marine sand, and emended description of the genus Sneathiella.</title>
        <authorList>
            <person name="Siamphan C."/>
            <person name="Kim H."/>
            <person name="Lee J.S."/>
            <person name="Kim W."/>
        </authorList>
    </citation>
    <scope>NUCLEOTIDE SEQUENCE [LARGE SCALE GENOMIC DNA]</scope>
    <source>
        <strain evidence="3 4">KCTC 32476</strain>
    </source>
</reference>
<feature type="transmembrane region" description="Helical" evidence="1">
    <location>
        <begin position="220"/>
        <end position="237"/>
    </location>
</feature>